<dbReference type="InterPro" id="IPR013525">
    <property type="entry name" value="ABC2_TM"/>
</dbReference>
<keyword evidence="3" id="KW-0813">Transport</keyword>
<proteinExistence type="inferred from homology"/>
<evidence type="ECO:0000313" key="10">
    <source>
        <dbReference type="EMBL" id="GBO94521.1"/>
    </source>
</evidence>
<feature type="transmembrane region" description="Helical" evidence="8">
    <location>
        <begin position="184"/>
        <end position="209"/>
    </location>
</feature>
<reference evidence="10 11" key="1">
    <citation type="journal article" date="2018" name="Int. J. Syst. Evol. Microbiol.">
        <title>Mesosutterella multiformis gen. nov., sp. nov., a member of the family Sutterellaceae and Sutterella megalosphaeroides sp. nov., isolated from human faeces.</title>
        <authorList>
            <person name="Sakamoto M."/>
            <person name="Ikeyama N."/>
            <person name="Kunihiro T."/>
            <person name="Iino T."/>
            <person name="Yuki M."/>
            <person name="Ohkuma M."/>
        </authorList>
    </citation>
    <scope>NUCLEOTIDE SEQUENCE [LARGE SCALE GENOMIC DNA]</scope>
    <source>
        <strain evidence="10 11">4NBBH2</strain>
    </source>
</reference>
<feature type="transmembrane region" description="Helical" evidence="8">
    <location>
        <begin position="353"/>
        <end position="376"/>
    </location>
</feature>
<dbReference type="OrthoDB" id="9808686at2"/>
<organism evidence="10 11">
    <name type="scientific">Mesosutterella multiformis</name>
    <dbReference type="NCBI Taxonomy" id="2259133"/>
    <lineage>
        <taxon>Bacteria</taxon>
        <taxon>Pseudomonadati</taxon>
        <taxon>Pseudomonadota</taxon>
        <taxon>Betaproteobacteria</taxon>
        <taxon>Burkholderiales</taxon>
        <taxon>Sutterellaceae</taxon>
        <taxon>Mesosutterella</taxon>
    </lineage>
</organism>
<comment type="similarity">
    <text evidence="2">Belongs to the ABC-2 integral membrane protein family.</text>
</comment>
<evidence type="ECO:0000256" key="1">
    <source>
        <dbReference type="ARBA" id="ARBA00004651"/>
    </source>
</evidence>
<dbReference type="PANTHER" id="PTHR30294:SF29">
    <property type="entry name" value="MULTIDRUG ABC TRANSPORTER PERMEASE YBHS-RELATED"/>
    <property type="match status" value="1"/>
</dbReference>
<keyword evidence="5 8" id="KW-0812">Transmembrane</keyword>
<evidence type="ECO:0000313" key="11">
    <source>
        <dbReference type="Proteomes" id="UP000266091"/>
    </source>
</evidence>
<keyword evidence="11" id="KW-1185">Reference proteome</keyword>
<gene>
    <name evidence="10" type="ORF">MESMUL_18750</name>
</gene>
<dbReference type="PROSITE" id="PS51012">
    <property type="entry name" value="ABC_TM2"/>
    <property type="match status" value="1"/>
</dbReference>
<dbReference type="Proteomes" id="UP000266091">
    <property type="component" value="Unassembled WGS sequence"/>
</dbReference>
<dbReference type="EMBL" id="BGZJ01000002">
    <property type="protein sequence ID" value="GBO94521.1"/>
    <property type="molecule type" value="Genomic_DNA"/>
</dbReference>
<comment type="caution">
    <text evidence="10">The sequence shown here is derived from an EMBL/GenBank/DDBJ whole genome shotgun (WGS) entry which is preliminary data.</text>
</comment>
<evidence type="ECO:0000256" key="2">
    <source>
        <dbReference type="ARBA" id="ARBA00007783"/>
    </source>
</evidence>
<dbReference type="GO" id="GO:0140359">
    <property type="term" value="F:ABC-type transporter activity"/>
    <property type="evidence" value="ECO:0007669"/>
    <property type="project" value="InterPro"/>
</dbReference>
<feature type="domain" description="ABC transmembrane type-2" evidence="9">
    <location>
        <begin position="126"/>
        <end position="379"/>
    </location>
</feature>
<evidence type="ECO:0000256" key="5">
    <source>
        <dbReference type="ARBA" id="ARBA00022692"/>
    </source>
</evidence>
<evidence type="ECO:0000256" key="7">
    <source>
        <dbReference type="ARBA" id="ARBA00023136"/>
    </source>
</evidence>
<dbReference type="AlphaFoldDB" id="A0A388SGH7"/>
<dbReference type="RefSeq" id="WP_116270774.1">
    <property type="nucleotide sequence ID" value="NZ_BGZJ01000002.1"/>
</dbReference>
<name>A0A388SGH7_9BURK</name>
<feature type="transmembrane region" description="Helical" evidence="8">
    <location>
        <begin position="235"/>
        <end position="257"/>
    </location>
</feature>
<keyword evidence="4" id="KW-1003">Cell membrane</keyword>
<accession>A0A388SGH7</accession>
<dbReference type="Pfam" id="PF12698">
    <property type="entry name" value="ABC2_membrane_3"/>
    <property type="match status" value="1"/>
</dbReference>
<protein>
    <submittedName>
        <fullName evidence="10">Membrane protein</fullName>
    </submittedName>
</protein>
<evidence type="ECO:0000256" key="6">
    <source>
        <dbReference type="ARBA" id="ARBA00022989"/>
    </source>
</evidence>
<dbReference type="Gene3D" id="3.40.1710.10">
    <property type="entry name" value="abc type-2 transporter like domain"/>
    <property type="match status" value="1"/>
</dbReference>
<evidence type="ECO:0000256" key="4">
    <source>
        <dbReference type="ARBA" id="ARBA00022475"/>
    </source>
</evidence>
<dbReference type="InterPro" id="IPR047817">
    <property type="entry name" value="ABC2_TM_bact-type"/>
</dbReference>
<evidence type="ECO:0000259" key="9">
    <source>
        <dbReference type="PROSITE" id="PS51012"/>
    </source>
</evidence>
<keyword evidence="7 8" id="KW-0472">Membrane</keyword>
<feature type="transmembrane region" description="Helical" evidence="8">
    <location>
        <begin position="295"/>
        <end position="316"/>
    </location>
</feature>
<sequence length="381" mass="41693">MTDQAETGLSGFFTRYFALLEKEFRQMIRDKSNLAIGILLPIILILLFGYGISFDVENAKVAVVVEDSSAAARDIAQSLGGSKYLVPVRVKDYPAAVEMMEQSEALGILRIPVNFGQQYAAGNSTVQLILNGVDAQTAKTIQGYVLSAVSNWGAKEAARRGGITVGGGISVVLRIWFNPNAISTWYLVPGIIVLIMTLIGTFLASMLIAREWERGTFESLFVTPVRPFEIALAKVAPYLVIGIIDIAICLLAARFLFKVPIRGSLVLIVLVSILYLLVSLLMGLLVSGVTRNQFLASQMALLVSFMPAVMFSGFVFDLRNMPGWIQPICEIFPATHFMKVAKLLFLAGNDASVVSQGVLILLGYTILFLILTTWTLRKRVE</sequence>
<dbReference type="GO" id="GO:0005886">
    <property type="term" value="C:plasma membrane"/>
    <property type="evidence" value="ECO:0007669"/>
    <property type="project" value="UniProtKB-SubCell"/>
</dbReference>
<dbReference type="PANTHER" id="PTHR30294">
    <property type="entry name" value="MEMBRANE COMPONENT OF ABC TRANSPORTER YHHJ-RELATED"/>
    <property type="match status" value="1"/>
</dbReference>
<evidence type="ECO:0000256" key="3">
    <source>
        <dbReference type="ARBA" id="ARBA00022448"/>
    </source>
</evidence>
<comment type="subcellular location">
    <subcellularLocation>
        <location evidence="1">Cell membrane</location>
        <topology evidence="1">Multi-pass membrane protein</topology>
    </subcellularLocation>
</comment>
<feature type="transmembrane region" description="Helical" evidence="8">
    <location>
        <begin position="34"/>
        <end position="52"/>
    </location>
</feature>
<keyword evidence="6 8" id="KW-1133">Transmembrane helix</keyword>
<feature type="transmembrane region" description="Helical" evidence="8">
    <location>
        <begin position="264"/>
        <end position="289"/>
    </location>
</feature>
<dbReference type="InterPro" id="IPR051449">
    <property type="entry name" value="ABC-2_transporter_component"/>
</dbReference>
<evidence type="ECO:0000256" key="8">
    <source>
        <dbReference type="SAM" id="Phobius"/>
    </source>
</evidence>